<dbReference type="GO" id="GO:0003677">
    <property type="term" value="F:DNA binding"/>
    <property type="evidence" value="ECO:0007669"/>
    <property type="project" value="UniProtKB-KW"/>
</dbReference>
<accession>A0A172YAN2</accession>
<evidence type="ECO:0000259" key="6">
    <source>
        <dbReference type="PROSITE" id="PS51077"/>
    </source>
</evidence>
<evidence type="ECO:0000256" key="4">
    <source>
        <dbReference type="ARBA" id="ARBA00040379"/>
    </source>
</evidence>
<evidence type="ECO:0000256" key="5">
    <source>
        <dbReference type="ARBA" id="ARBA00042627"/>
    </source>
</evidence>
<dbReference type="GO" id="GO:0003700">
    <property type="term" value="F:DNA-binding transcription factor activity"/>
    <property type="evidence" value="ECO:0007669"/>
    <property type="project" value="TreeGrafter"/>
</dbReference>
<keyword evidence="9" id="KW-1185">Reference proteome</keyword>
<dbReference type="Pfam" id="PF09339">
    <property type="entry name" value="HTH_IclR"/>
    <property type="match status" value="1"/>
</dbReference>
<dbReference type="InterPro" id="IPR029016">
    <property type="entry name" value="GAF-like_dom_sf"/>
</dbReference>
<gene>
    <name evidence="8" type="ORF">A5892_01345</name>
</gene>
<dbReference type="SUPFAM" id="SSF55781">
    <property type="entry name" value="GAF domain-like"/>
    <property type="match status" value="1"/>
</dbReference>
<evidence type="ECO:0000313" key="9">
    <source>
        <dbReference type="Proteomes" id="UP000077875"/>
    </source>
</evidence>
<organism evidence="8 9">
    <name type="scientific">Halotalea alkalilenta</name>
    <dbReference type="NCBI Taxonomy" id="376489"/>
    <lineage>
        <taxon>Bacteria</taxon>
        <taxon>Pseudomonadati</taxon>
        <taxon>Pseudomonadota</taxon>
        <taxon>Gammaproteobacteria</taxon>
        <taxon>Oceanospirillales</taxon>
        <taxon>Halomonadaceae</taxon>
        <taxon>Halotalea</taxon>
    </lineage>
</organism>
<dbReference type="PROSITE" id="PS51078">
    <property type="entry name" value="ICLR_ED"/>
    <property type="match status" value="1"/>
</dbReference>
<evidence type="ECO:0000256" key="2">
    <source>
        <dbReference type="ARBA" id="ARBA00023125"/>
    </source>
</evidence>
<dbReference type="Pfam" id="PF01614">
    <property type="entry name" value="IclR_C"/>
    <property type="match status" value="1"/>
</dbReference>
<reference evidence="8 9" key="1">
    <citation type="submission" date="2016-04" db="EMBL/GenBank/DDBJ databases">
        <title>Complete Genome Sequence of Halotalea alkalilenta IHB B 13600.</title>
        <authorList>
            <person name="Swarnkar M.K."/>
            <person name="Sharma A."/>
            <person name="Kaushal K."/>
            <person name="Soni R."/>
            <person name="Rana S."/>
            <person name="Singh A.K."/>
            <person name="Gulati A."/>
        </authorList>
    </citation>
    <scope>NUCLEOTIDE SEQUENCE [LARGE SCALE GENOMIC DNA]</scope>
    <source>
        <strain evidence="8 9">IHB B 13600</strain>
    </source>
</reference>
<keyword evidence="1" id="KW-0805">Transcription regulation</keyword>
<dbReference type="Gene3D" id="1.10.10.10">
    <property type="entry name" value="Winged helix-like DNA-binding domain superfamily/Winged helix DNA-binding domain"/>
    <property type="match status" value="1"/>
</dbReference>
<dbReference type="Proteomes" id="UP000077875">
    <property type="component" value="Chromosome"/>
</dbReference>
<dbReference type="EMBL" id="CP015243">
    <property type="protein sequence ID" value="ANF56274.1"/>
    <property type="molecule type" value="Genomic_DNA"/>
</dbReference>
<feature type="domain" description="HTH iclR-type" evidence="6">
    <location>
        <begin position="7"/>
        <end position="74"/>
    </location>
</feature>
<evidence type="ECO:0000259" key="7">
    <source>
        <dbReference type="PROSITE" id="PS51078"/>
    </source>
</evidence>
<name>A0A172YAN2_9GAMM</name>
<proteinExistence type="predicted"/>
<feature type="domain" description="IclR-ED" evidence="7">
    <location>
        <begin position="68"/>
        <end position="250"/>
    </location>
</feature>
<sequence length="250" mass="27154">MATDYEVPAIRRAHQILETLATKGTPVSAADLGLATGLPKSTLYLLLESLVQRRWIEKRSDGYLIGIGLYTLGASYLRHDALQEAFRHAAVEFVEREKEVLQLAVLDGDEVVYIAREDAPRPVRLVSELGSRLPAHACALGKALLAQLPEAKLQQLLPARLPAITEHTVTDLAQLLEQLREVRRSGVATEQEEVTAGLCCFAAYVGQTPSGKSIAVSTSIPVARLDAQRRSDIRGEIADVAAQMKKAIVG</sequence>
<dbReference type="InterPro" id="IPR014757">
    <property type="entry name" value="Tscrpt_reg_IclR_C"/>
</dbReference>
<keyword evidence="3" id="KW-0804">Transcription</keyword>
<dbReference type="InterPro" id="IPR050707">
    <property type="entry name" value="HTH_MetabolicPath_Reg"/>
</dbReference>
<dbReference type="InterPro" id="IPR036388">
    <property type="entry name" value="WH-like_DNA-bd_sf"/>
</dbReference>
<dbReference type="RefSeq" id="WP_064121262.1">
    <property type="nucleotide sequence ID" value="NZ_CP015243.1"/>
</dbReference>
<keyword evidence="2" id="KW-0238">DNA-binding</keyword>
<dbReference type="PANTHER" id="PTHR30136">
    <property type="entry name" value="HELIX-TURN-HELIX TRANSCRIPTIONAL REGULATOR, ICLR FAMILY"/>
    <property type="match status" value="1"/>
</dbReference>
<evidence type="ECO:0000313" key="8">
    <source>
        <dbReference type="EMBL" id="ANF56274.1"/>
    </source>
</evidence>
<dbReference type="AlphaFoldDB" id="A0A172YAN2"/>
<evidence type="ECO:0000256" key="1">
    <source>
        <dbReference type="ARBA" id="ARBA00023015"/>
    </source>
</evidence>
<dbReference type="STRING" id="376489.A5892_01345"/>
<dbReference type="Gene3D" id="3.30.450.40">
    <property type="match status" value="1"/>
</dbReference>
<protein>
    <recommendedName>
        <fullName evidence="4">HTH-type transcriptional repressor AllR</fullName>
    </recommendedName>
    <alternativeName>
        <fullName evidence="5">Negative regulator of allantoin and glyoxylate utilization operons</fullName>
    </alternativeName>
</protein>
<dbReference type="SMART" id="SM00346">
    <property type="entry name" value="HTH_ICLR"/>
    <property type="match status" value="1"/>
</dbReference>
<dbReference type="InterPro" id="IPR036390">
    <property type="entry name" value="WH_DNA-bd_sf"/>
</dbReference>
<dbReference type="GO" id="GO:0045892">
    <property type="term" value="P:negative regulation of DNA-templated transcription"/>
    <property type="evidence" value="ECO:0007669"/>
    <property type="project" value="TreeGrafter"/>
</dbReference>
<dbReference type="PROSITE" id="PS51077">
    <property type="entry name" value="HTH_ICLR"/>
    <property type="match status" value="1"/>
</dbReference>
<dbReference type="KEGG" id="haa:A5892_01345"/>
<dbReference type="InterPro" id="IPR005471">
    <property type="entry name" value="Tscrpt_reg_IclR_N"/>
</dbReference>
<dbReference type="SUPFAM" id="SSF46785">
    <property type="entry name" value="Winged helix' DNA-binding domain"/>
    <property type="match status" value="1"/>
</dbReference>
<evidence type="ECO:0000256" key="3">
    <source>
        <dbReference type="ARBA" id="ARBA00023163"/>
    </source>
</evidence>
<dbReference type="PANTHER" id="PTHR30136:SF24">
    <property type="entry name" value="HTH-TYPE TRANSCRIPTIONAL REPRESSOR ALLR"/>
    <property type="match status" value="1"/>
</dbReference>